<evidence type="ECO:0000256" key="1">
    <source>
        <dbReference type="SAM" id="MobiDB-lite"/>
    </source>
</evidence>
<name>A0ABP7W263_9ACTN</name>
<gene>
    <name evidence="2" type="ORF">GCM10022214_41350</name>
</gene>
<keyword evidence="3" id="KW-1185">Reference proteome</keyword>
<dbReference type="SUPFAM" id="SSF56574">
    <property type="entry name" value="Serpins"/>
    <property type="match status" value="2"/>
</dbReference>
<feature type="region of interest" description="Disordered" evidence="1">
    <location>
        <begin position="169"/>
        <end position="191"/>
    </location>
</feature>
<dbReference type="InterPro" id="IPR042178">
    <property type="entry name" value="Serpin_sf_1"/>
</dbReference>
<evidence type="ECO:0008006" key="4">
    <source>
        <dbReference type="Google" id="ProtNLM"/>
    </source>
</evidence>
<dbReference type="InterPro" id="IPR036186">
    <property type="entry name" value="Serpin_sf"/>
</dbReference>
<dbReference type="RefSeq" id="WP_344949734.1">
    <property type="nucleotide sequence ID" value="NZ_BAAAZG010000025.1"/>
</dbReference>
<accession>A0ABP7W263</accession>
<proteinExistence type="predicted"/>
<dbReference type="Proteomes" id="UP001500683">
    <property type="component" value="Unassembled WGS sequence"/>
</dbReference>
<reference evidence="3" key="1">
    <citation type="journal article" date="2019" name="Int. J. Syst. Evol. Microbiol.">
        <title>The Global Catalogue of Microorganisms (GCM) 10K type strain sequencing project: providing services to taxonomists for standard genome sequencing and annotation.</title>
        <authorList>
            <consortium name="The Broad Institute Genomics Platform"/>
            <consortium name="The Broad Institute Genome Sequencing Center for Infectious Disease"/>
            <person name="Wu L."/>
            <person name="Ma J."/>
        </authorList>
    </citation>
    <scope>NUCLEOTIDE SEQUENCE [LARGE SCALE GENOMIC DNA]</scope>
    <source>
        <strain evidence="3">JCM 16702</strain>
    </source>
</reference>
<dbReference type="EMBL" id="BAAAZG010000025">
    <property type="protein sequence ID" value="GAA4078837.1"/>
    <property type="molecule type" value="Genomic_DNA"/>
</dbReference>
<comment type="caution">
    <text evidence="2">The sequence shown here is derived from an EMBL/GenBank/DDBJ whole genome shotgun (WGS) entry which is preliminary data.</text>
</comment>
<organism evidence="2 3">
    <name type="scientific">Actinomadura miaoliensis</name>
    <dbReference type="NCBI Taxonomy" id="430685"/>
    <lineage>
        <taxon>Bacteria</taxon>
        <taxon>Bacillati</taxon>
        <taxon>Actinomycetota</taxon>
        <taxon>Actinomycetes</taxon>
        <taxon>Streptosporangiales</taxon>
        <taxon>Thermomonosporaceae</taxon>
        <taxon>Actinomadura</taxon>
    </lineage>
</organism>
<dbReference type="Gene3D" id="3.30.497.10">
    <property type="entry name" value="Antithrombin, subunit I, domain 2"/>
    <property type="match status" value="2"/>
</dbReference>
<evidence type="ECO:0000313" key="3">
    <source>
        <dbReference type="Proteomes" id="UP001500683"/>
    </source>
</evidence>
<sequence length="403" mass="42421">MIDDVVGVSNALTARWVRYACTGGSRALSGAGVWPLLALLEAAAEGPGRSELQAAVGLDPAVADRGARELLEVLARGTGVGGALGLWNLAGLPLDPWWRDAAPGGARGELTGDPAVDRARLDGWVERHTRGRLTRMPVALRPDTLLVLATALSIDTSWREPFRDVPLRPQRGPWAGRPRPAAGLSRGGTDLSPLGLAETPAGPLTMFAVLGQDDVDVYLCLGEQECAPGEVLAGAVEALAGRHPIQSGAALLAEPLARRAPGVELITVPSYDPTPHLRVMTVRFDLTDQHDLLAQPGLFGLGTVSQADPHGHFPRISRVPLKVDQGVQDVNATFTAEGFKAAAVTALSVAAGSAPPQGQTLVLDAQFDRPFGFLARHRPTGLVLLAGWVAEPEDWPEDAGPIW</sequence>
<evidence type="ECO:0000313" key="2">
    <source>
        <dbReference type="EMBL" id="GAA4078837.1"/>
    </source>
</evidence>
<protein>
    <recommendedName>
        <fullName evidence="4">Serpin domain-containing protein</fullName>
    </recommendedName>
</protein>